<feature type="compositionally biased region" description="Acidic residues" evidence="1">
    <location>
        <begin position="88"/>
        <end position="100"/>
    </location>
</feature>
<reference evidence="2" key="1">
    <citation type="submission" date="2023-02" db="EMBL/GenBank/DDBJ databases">
        <title>Genome of toxic invasive species Heracleum sosnowskyi carries increased number of genes despite the absence of recent whole-genome duplications.</title>
        <authorList>
            <person name="Schelkunov M."/>
            <person name="Shtratnikova V."/>
            <person name="Makarenko M."/>
            <person name="Klepikova A."/>
            <person name="Omelchenko D."/>
            <person name="Novikova G."/>
            <person name="Obukhova E."/>
            <person name="Bogdanov V."/>
            <person name="Penin A."/>
            <person name="Logacheva M."/>
        </authorList>
    </citation>
    <scope>NUCLEOTIDE SEQUENCE</scope>
    <source>
        <strain evidence="2">Hsosn_3</strain>
        <tissue evidence="2">Leaf</tissue>
    </source>
</reference>
<reference evidence="2" key="2">
    <citation type="submission" date="2023-05" db="EMBL/GenBank/DDBJ databases">
        <authorList>
            <person name="Schelkunov M.I."/>
        </authorList>
    </citation>
    <scope>NUCLEOTIDE SEQUENCE</scope>
    <source>
        <strain evidence="2">Hsosn_3</strain>
        <tissue evidence="2">Leaf</tissue>
    </source>
</reference>
<organism evidence="2 3">
    <name type="scientific">Heracleum sosnowskyi</name>
    <dbReference type="NCBI Taxonomy" id="360622"/>
    <lineage>
        <taxon>Eukaryota</taxon>
        <taxon>Viridiplantae</taxon>
        <taxon>Streptophyta</taxon>
        <taxon>Embryophyta</taxon>
        <taxon>Tracheophyta</taxon>
        <taxon>Spermatophyta</taxon>
        <taxon>Magnoliopsida</taxon>
        <taxon>eudicotyledons</taxon>
        <taxon>Gunneridae</taxon>
        <taxon>Pentapetalae</taxon>
        <taxon>asterids</taxon>
        <taxon>campanulids</taxon>
        <taxon>Apiales</taxon>
        <taxon>Apiaceae</taxon>
        <taxon>Apioideae</taxon>
        <taxon>apioid superclade</taxon>
        <taxon>Tordylieae</taxon>
        <taxon>Tordyliinae</taxon>
        <taxon>Heracleum</taxon>
    </lineage>
</organism>
<evidence type="ECO:0000313" key="3">
    <source>
        <dbReference type="Proteomes" id="UP001237642"/>
    </source>
</evidence>
<gene>
    <name evidence="2" type="ORF">POM88_028646</name>
</gene>
<protein>
    <submittedName>
        <fullName evidence="2">Uncharacterized protein</fullName>
    </submittedName>
</protein>
<dbReference type="Proteomes" id="UP001237642">
    <property type="component" value="Unassembled WGS sequence"/>
</dbReference>
<dbReference type="EMBL" id="JAUIZM010000007">
    <property type="protein sequence ID" value="KAK1372453.1"/>
    <property type="molecule type" value="Genomic_DNA"/>
</dbReference>
<feature type="region of interest" description="Disordered" evidence="1">
    <location>
        <begin position="59"/>
        <end position="100"/>
    </location>
</feature>
<keyword evidence="3" id="KW-1185">Reference proteome</keyword>
<name>A0AAD8MHT5_9APIA</name>
<evidence type="ECO:0000256" key="1">
    <source>
        <dbReference type="SAM" id="MobiDB-lite"/>
    </source>
</evidence>
<accession>A0AAD8MHT5</accession>
<comment type="caution">
    <text evidence="2">The sequence shown here is derived from an EMBL/GenBank/DDBJ whole genome shotgun (WGS) entry which is preliminary data.</text>
</comment>
<proteinExistence type="predicted"/>
<dbReference type="AlphaFoldDB" id="A0AAD8MHT5"/>
<sequence length="121" mass="13775">MTVSFRNTQEYKDFTLERLYGTLKTYELELEQGEEIEKVQKKSGSVALVAGIEEAEDMKMKGTAKATPNSDVCEGRAKSSKGKGKMYEEDESSNQEDMDELDEHLAFLSRKFSKLKFKNKS</sequence>
<evidence type="ECO:0000313" key="2">
    <source>
        <dbReference type="EMBL" id="KAK1372453.1"/>
    </source>
</evidence>